<name>A0A2P2QKM1_RHIMU</name>
<proteinExistence type="predicted"/>
<reference evidence="1" key="1">
    <citation type="submission" date="2018-02" db="EMBL/GenBank/DDBJ databases">
        <title>Rhizophora mucronata_Transcriptome.</title>
        <authorList>
            <person name="Meera S.P."/>
            <person name="Sreeshan A."/>
            <person name="Augustine A."/>
        </authorList>
    </citation>
    <scope>NUCLEOTIDE SEQUENCE</scope>
    <source>
        <tissue evidence="1">Leaf</tissue>
    </source>
</reference>
<protein>
    <submittedName>
        <fullName evidence="1">Uncharacterized protein</fullName>
    </submittedName>
</protein>
<sequence>MNIPHTTATLLLGCQRL</sequence>
<organism evidence="1">
    <name type="scientific">Rhizophora mucronata</name>
    <name type="common">Asiatic mangrove</name>
    <dbReference type="NCBI Taxonomy" id="61149"/>
    <lineage>
        <taxon>Eukaryota</taxon>
        <taxon>Viridiplantae</taxon>
        <taxon>Streptophyta</taxon>
        <taxon>Embryophyta</taxon>
        <taxon>Tracheophyta</taxon>
        <taxon>Spermatophyta</taxon>
        <taxon>Magnoliopsida</taxon>
        <taxon>eudicotyledons</taxon>
        <taxon>Gunneridae</taxon>
        <taxon>Pentapetalae</taxon>
        <taxon>rosids</taxon>
        <taxon>fabids</taxon>
        <taxon>Malpighiales</taxon>
        <taxon>Rhizophoraceae</taxon>
        <taxon>Rhizophora</taxon>
    </lineage>
</organism>
<dbReference type="EMBL" id="GGEC01086961">
    <property type="protein sequence ID" value="MBX67445.1"/>
    <property type="molecule type" value="Transcribed_RNA"/>
</dbReference>
<accession>A0A2P2QKM1</accession>
<dbReference type="AlphaFoldDB" id="A0A2P2QKM1"/>
<evidence type="ECO:0000313" key="1">
    <source>
        <dbReference type="EMBL" id="MBX67445.1"/>
    </source>
</evidence>